<dbReference type="EMBL" id="AP022586">
    <property type="protein sequence ID" value="BBY17643.1"/>
    <property type="molecule type" value="Genomic_DNA"/>
</dbReference>
<keyword evidence="7" id="KW-0520">NAD</keyword>
<comment type="catalytic activity">
    <reaction evidence="8">
        <text>2 nitric oxide + NADH + 2 O2 = 2 nitrate + NAD(+) + H(+)</text>
        <dbReference type="Rhea" id="RHEA:19469"/>
        <dbReference type="ChEBI" id="CHEBI:15378"/>
        <dbReference type="ChEBI" id="CHEBI:15379"/>
        <dbReference type="ChEBI" id="CHEBI:16480"/>
        <dbReference type="ChEBI" id="CHEBI:17632"/>
        <dbReference type="ChEBI" id="CHEBI:57540"/>
        <dbReference type="ChEBI" id="CHEBI:57945"/>
        <dbReference type="EC" id="1.14.12.17"/>
    </reaction>
</comment>
<keyword evidence="14" id="KW-1185">Reference proteome</keyword>
<dbReference type="PRINTS" id="PR00410">
    <property type="entry name" value="PHEHYDRXLASE"/>
</dbReference>
<dbReference type="RefSeq" id="WP_134054451.1">
    <property type="nucleotide sequence ID" value="NZ_AP022586.1"/>
</dbReference>
<dbReference type="SUPFAM" id="SSF63380">
    <property type="entry name" value="Riboflavin synthase domain-like"/>
    <property type="match status" value="1"/>
</dbReference>
<dbReference type="GO" id="GO:0008941">
    <property type="term" value="F:nitric oxide dioxygenase NAD(P)H activity"/>
    <property type="evidence" value="ECO:0007669"/>
    <property type="project" value="UniProtKB-EC"/>
</dbReference>
<reference evidence="13 14" key="1">
    <citation type="journal article" date="2019" name="Emerg. Microbes Infect.">
        <title>Comprehensive subspecies identification of 175 nontuberculous mycobacteria species based on 7547 genomic profiles.</title>
        <authorList>
            <person name="Matsumoto Y."/>
            <person name="Kinjo T."/>
            <person name="Motooka D."/>
            <person name="Nabeya D."/>
            <person name="Jung N."/>
            <person name="Uechi K."/>
            <person name="Horii T."/>
            <person name="Iida T."/>
            <person name="Fujita J."/>
            <person name="Nakamura S."/>
        </authorList>
    </citation>
    <scope>NUCLEOTIDE SEQUENCE [LARGE SCALE GENOMIC DNA]</scope>
    <source>
        <strain evidence="13 14">JCM 17423</strain>
    </source>
</reference>
<keyword evidence="3 10" id="KW-0349">Heme</keyword>
<name>A0AAD1ITW9_9MYCO</name>
<dbReference type="InterPro" id="IPR000971">
    <property type="entry name" value="Globin"/>
</dbReference>
<evidence type="ECO:0000313" key="13">
    <source>
        <dbReference type="EMBL" id="BBY17643.1"/>
    </source>
</evidence>
<evidence type="ECO:0000256" key="8">
    <source>
        <dbReference type="ARBA" id="ARBA00048649"/>
    </source>
</evidence>
<dbReference type="Gene3D" id="2.40.30.10">
    <property type="entry name" value="Translation factors"/>
    <property type="match status" value="1"/>
</dbReference>
<dbReference type="AlphaFoldDB" id="A0AAD1ITW9"/>
<evidence type="ECO:0000259" key="11">
    <source>
        <dbReference type="PROSITE" id="PS01033"/>
    </source>
</evidence>
<evidence type="ECO:0000256" key="6">
    <source>
        <dbReference type="ARBA" id="ARBA00023004"/>
    </source>
</evidence>
<dbReference type="Pfam" id="PF00042">
    <property type="entry name" value="Globin"/>
    <property type="match status" value="1"/>
</dbReference>
<dbReference type="Pfam" id="PF00175">
    <property type="entry name" value="NAD_binding_1"/>
    <property type="match status" value="1"/>
</dbReference>
<dbReference type="SUPFAM" id="SSF52343">
    <property type="entry name" value="Ferredoxin reductase-like, C-terminal NADP-linked domain"/>
    <property type="match status" value="1"/>
</dbReference>
<dbReference type="GO" id="GO:0019825">
    <property type="term" value="F:oxygen binding"/>
    <property type="evidence" value="ECO:0007669"/>
    <property type="project" value="InterPro"/>
</dbReference>
<dbReference type="GO" id="GO:0046210">
    <property type="term" value="P:nitric oxide catabolic process"/>
    <property type="evidence" value="ECO:0007669"/>
    <property type="project" value="TreeGrafter"/>
</dbReference>
<dbReference type="FunFam" id="1.10.490.10:FF:000003">
    <property type="entry name" value="Flavohemoprotein"/>
    <property type="match status" value="1"/>
</dbReference>
<dbReference type="InterPro" id="IPR017938">
    <property type="entry name" value="Riboflavin_synthase-like_b-brl"/>
</dbReference>
<feature type="domain" description="FAD-binding FR-type" evidence="12">
    <location>
        <begin position="164"/>
        <end position="264"/>
    </location>
</feature>
<dbReference type="InterPro" id="IPR001433">
    <property type="entry name" value="OxRdtase_FAD/NAD-bd"/>
</dbReference>
<feature type="domain" description="Globin" evidence="11">
    <location>
        <begin position="11"/>
        <end position="152"/>
    </location>
</feature>
<evidence type="ECO:0000256" key="2">
    <source>
        <dbReference type="ARBA" id="ARBA00012229"/>
    </source>
</evidence>
<evidence type="ECO:0000259" key="12">
    <source>
        <dbReference type="PROSITE" id="PS51384"/>
    </source>
</evidence>
<dbReference type="EC" id="1.14.12.17" evidence="2"/>
<dbReference type="PANTHER" id="PTHR43396:SF3">
    <property type="entry name" value="FLAVOHEMOPROTEIN"/>
    <property type="match status" value="1"/>
</dbReference>
<proteinExistence type="inferred from homology"/>
<keyword evidence="5" id="KW-0479">Metal-binding</keyword>
<dbReference type="SUPFAM" id="SSF46458">
    <property type="entry name" value="Globin-like"/>
    <property type="match status" value="1"/>
</dbReference>
<comment type="catalytic activity">
    <reaction evidence="9">
        <text>2 nitric oxide + NADPH + 2 O2 = 2 nitrate + NADP(+) + H(+)</text>
        <dbReference type="Rhea" id="RHEA:19465"/>
        <dbReference type="ChEBI" id="CHEBI:15378"/>
        <dbReference type="ChEBI" id="CHEBI:15379"/>
        <dbReference type="ChEBI" id="CHEBI:16480"/>
        <dbReference type="ChEBI" id="CHEBI:17632"/>
        <dbReference type="ChEBI" id="CHEBI:57783"/>
        <dbReference type="ChEBI" id="CHEBI:58349"/>
        <dbReference type="EC" id="1.14.12.17"/>
    </reaction>
</comment>
<dbReference type="CDD" id="cd14782">
    <property type="entry name" value="FHb-globin_2"/>
    <property type="match status" value="1"/>
</dbReference>
<evidence type="ECO:0000256" key="4">
    <source>
        <dbReference type="ARBA" id="ARBA00022621"/>
    </source>
</evidence>
<evidence type="ECO:0000256" key="1">
    <source>
        <dbReference type="ARBA" id="ARBA00006401"/>
    </source>
</evidence>
<dbReference type="PANTHER" id="PTHR43396">
    <property type="entry name" value="FLAVOHEMOPROTEIN"/>
    <property type="match status" value="1"/>
</dbReference>
<dbReference type="CDD" id="cd06184">
    <property type="entry name" value="flavohem_like_fad_nad_binding"/>
    <property type="match status" value="1"/>
</dbReference>
<dbReference type="InterPro" id="IPR039261">
    <property type="entry name" value="FNR_nucleotide-bd"/>
</dbReference>
<sequence>MTTAPVAVGEELAPAHAQIIAATLPLVGAHIDEITTVFYSRMFSARPELLRNLFNRGNQAQGAQQRALAASIATYATHLVDPNLPHPDELLSRIGHKHASLGITADQYDIVHEHLFAAIVEVLGADTVTAEVAEAWDAVYWMMARTLIELEHGLYAAAGVVDGDVYRRARVVARVDDPSGAVLLSVRSAQPFTDFRPGQYVSVGVTLPDGARQLRQYSLINTPGDGDLTFAVRPLGEVSNWIRANVQVGDVLDVTVPFGDLPDPEAHHRPLVLVSAGIGITPMIGILEHLAAVAPATTVRVWHADRSAATHPLRERQQELVAALPDATLDLWYEEADGSKPGAREGLLNVGDVEVPEDAEVYLCGGNGFVQAVRSQLQENGVPAERVHCELFSPNDWLLS</sequence>
<dbReference type="InterPro" id="IPR017927">
    <property type="entry name" value="FAD-bd_FR_type"/>
</dbReference>
<dbReference type="GO" id="GO:0046872">
    <property type="term" value="F:metal ion binding"/>
    <property type="evidence" value="ECO:0007669"/>
    <property type="project" value="UniProtKB-KW"/>
</dbReference>
<evidence type="ECO:0000256" key="7">
    <source>
        <dbReference type="ARBA" id="ARBA00023027"/>
    </source>
</evidence>
<comment type="similarity">
    <text evidence="10">Belongs to the globin family.</text>
</comment>
<keyword evidence="10" id="KW-0813">Transport</keyword>
<protein>
    <recommendedName>
        <fullName evidence="2">nitric oxide dioxygenase</fullName>
        <ecNumber evidence="2">1.14.12.17</ecNumber>
    </recommendedName>
</protein>
<dbReference type="Gene3D" id="1.10.490.10">
    <property type="entry name" value="Globins"/>
    <property type="match status" value="1"/>
</dbReference>
<dbReference type="GO" id="GO:0020037">
    <property type="term" value="F:heme binding"/>
    <property type="evidence" value="ECO:0007669"/>
    <property type="project" value="InterPro"/>
</dbReference>
<dbReference type="InterPro" id="IPR009050">
    <property type="entry name" value="Globin-like_sf"/>
</dbReference>
<dbReference type="GO" id="GO:0071949">
    <property type="term" value="F:FAD binding"/>
    <property type="evidence" value="ECO:0007669"/>
    <property type="project" value="TreeGrafter"/>
</dbReference>
<dbReference type="GO" id="GO:0005344">
    <property type="term" value="F:oxygen carrier activity"/>
    <property type="evidence" value="ECO:0007669"/>
    <property type="project" value="UniProtKB-KW"/>
</dbReference>
<evidence type="ECO:0000256" key="10">
    <source>
        <dbReference type="RuleBase" id="RU000356"/>
    </source>
</evidence>
<dbReference type="GO" id="GO:0071500">
    <property type="term" value="P:cellular response to nitrosative stress"/>
    <property type="evidence" value="ECO:0007669"/>
    <property type="project" value="TreeGrafter"/>
</dbReference>
<gene>
    <name evidence="13" type="ORF">MLIT_32350</name>
</gene>
<organism evidence="13 14">
    <name type="scientific">Mycolicibacterium litorale</name>
    <dbReference type="NCBI Taxonomy" id="758802"/>
    <lineage>
        <taxon>Bacteria</taxon>
        <taxon>Bacillati</taxon>
        <taxon>Actinomycetota</taxon>
        <taxon>Actinomycetes</taxon>
        <taxon>Mycobacteriales</taxon>
        <taxon>Mycobacteriaceae</taxon>
        <taxon>Mycolicibacterium</taxon>
    </lineage>
</organism>
<dbReference type="Proteomes" id="UP000466607">
    <property type="component" value="Chromosome"/>
</dbReference>
<dbReference type="PROSITE" id="PS51384">
    <property type="entry name" value="FAD_FR"/>
    <property type="match status" value="1"/>
</dbReference>
<keyword evidence="6" id="KW-0408">Iron</keyword>
<dbReference type="PROSITE" id="PS01033">
    <property type="entry name" value="GLOBIN"/>
    <property type="match status" value="1"/>
</dbReference>
<keyword evidence="4 10" id="KW-0561">Oxygen transport</keyword>
<evidence type="ECO:0000256" key="9">
    <source>
        <dbReference type="ARBA" id="ARBA00049433"/>
    </source>
</evidence>
<dbReference type="InterPro" id="IPR012292">
    <property type="entry name" value="Globin/Proto"/>
</dbReference>
<comment type="similarity">
    <text evidence="1">In the C-terminal section; belongs to the flavoprotein pyridine nucleotide cytochrome reductase family.</text>
</comment>
<evidence type="ECO:0000256" key="3">
    <source>
        <dbReference type="ARBA" id="ARBA00022617"/>
    </source>
</evidence>
<evidence type="ECO:0000313" key="14">
    <source>
        <dbReference type="Proteomes" id="UP000466607"/>
    </source>
</evidence>
<accession>A0AAD1ITW9</accession>
<dbReference type="Gene3D" id="3.40.50.80">
    <property type="entry name" value="Nucleotide-binding domain of ferredoxin-NADP reductase (FNR) module"/>
    <property type="match status" value="1"/>
</dbReference>
<evidence type="ECO:0000256" key="5">
    <source>
        <dbReference type="ARBA" id="ARBA00022723"/>
    </source>
</evidence>